<dbReference type="GO" id="GO:0003676">
    <property type="term" value="F:nucleic acid binding"/>
    <property type="evidence" value="ECO:0007669"/>
    <property type="project" value="InterPro"/>
</dbReference>
<organism evidence="2 3">
    <name type="scientific">Deinococcus humi</name>
    <dbReference type="NCBI Taxonomy" id="662880"/>
    <lineage>
        <taxon>Bacteria</taxon>
        <taxon>Thermotogati</taxon>
        <taxon>Deinococcota</taxon>
        <taxon>Deinococci</taxon>
        <taxon>Deinococcales</taxon>
        <taxon>Deinococcaceae</taxon>
        <taxon>Deinococcus</taxon>
    </lineage>
</organism>
<evidence type="ECO:0000313" key="2">
    <source>
        <dbReference type="EMBL" id="MBB5363920.1"/>
    </source>
</evidence>
<proteinExistence type="predicted"/>
<comment type="caution">
    <text evidence="2">The sequence shown here is derived from an EMBL/GenBank/DDBJ whole genome shotgun (WGS) entry which is preliminary data.</text>
</comment>
<dbReference type="Proteomes" id="UP000552709">
    <property type="component" value="Unassembled WGS sequence"/>
</dbReference>
<feature type="domain" description="Endonuclease NucS C-terminal" evidence="1">
    <location>
        <begin position="20"/>
        <end position="79"/>
    </location>
</feature>
<dbReference type="EMBL" id="JACHFL010000007">
    <property type="protein sequence ID" value="MBB5363920.1"/>
    <property type="molecule type" value="Genomic_DNA"/>
</dbReference>
<accession>A0A7W8JVC6</accession>
<dbReference type="GO" id="GO:0004519">
    <property type="term" value="F:endonuclease activity"/>
    <property type="evidence" value="ECO:0007669"/>
    <property type="project" value="InterPro"/>
</dbReference>
<gene>
    <name evidence="2" type="ORF">HNQ08_003027</name>
</gene>
<dbReference type="RefSeq" id="WP_184133589.1">
    <property type="nucleotide sequence ID" value="NZ_JACHFL010000007.1"/>
</dbReference>
<evidence type="ECO:0000259" key="1">
    <source>
        <dbReference type="Pfam" id="PF01939"/>
    </source>
</evidence>
<name>A0A7W8JVC6_9DEIO</name>
<reference evidence="2 3" key="1">
    <citation type="submission" date="2020-08" db="EMBL/GenBank/DDBJ databases">
        <title>Genomic Encyclopedia of Type Strains, Phase IV (KMG-IV): sequencing the most valuable type-strain genomes for metagenomic binning, comparative biology and taxonomic classification.</title>
        <authorList>
            <person name="Goeker M."/>
        </authorList>
    </citation>
    <scope>NUCLEOTIDE SEQUENCE [LARGE SCALE GENOMIC DNA]</scope>
    <source>
        <strain evidence="2 3">DSM 27939</strain>
    </source>
</reference>
<keyword evidence="3" id="KW-1185">Reference proteome</keyword>
<evidence type="ECO:0000313" key="3">
    <source>
        <dbReference type="Proteomes" id="UP000552709"/>
    </source>
</evidence>
<dbReference type="Gene3D" id="3.40.1350.10">
    <property type="match status" value="1"/>
</dbReference>
<sequence length="96" mass="10418">MTSNSLPHSGSIDLYACAAQVELKRGRATRDPVIQLGCHVATMQKSGVQMVQGILAAPSIPALALKELRARGLAFREIGAWPMRPRQRPSLPPLFD</sequence>
<dbReference type="InterPro" id="IPR048301">
    <property type="entry name" value="NucS_C"/>
</dbReference>
<protein>
    <recommendedName>
        <fullName evidence="1">Endonuclease NucS C-terminal domain-containing protein</fullName>
    </recommendedName>
</protein>
<dbReference type="InterPro" id="IPR011856">
    <property type="entry name" value="tRNA_endonuc-like_dom_sf"/>
</dbReference>
<dbReference type="AlphaFoldDB" id="A0A7W8JVC6"/>
<dbReference type="Pfam" id="PF01939">
    <property type="entry name" value="NucS_C"/>
    <property type="match status" value="1"/>
</dbReference>